<dbReference type="PANTHER" id="PTHR13022">
    <property type="entry name" value="EUKARYOTIC TRANSLATION INITIATION FACTOR 3 SUBUNIT 11"/>
    <property type="match status" value="1"/>
</dbReference>
<dbReference type="EMBL" id="JAVEPI010000001">
    <property type="protein sequence ID" value="KAK1444548.1"/>
    <property type="molecule type" value="Genomic_DNA"/>
</dbReference>
<dbReference type="GO" id="GO:0043022">
    <property type="term" value="F:ribosome binding"/>
    <property type="evidence" value="ECO:0007669"/>
    <property type="project" value="InterPro"/>
</dbReference>
<dbReference type="SUPFAM" id="SSF46785">
    <property type="entry name" value="Winged helix' DNA-binding domain"/>
    <property type="match status" value="1"/>
</dbReference>
<dbReference type="GO" id="GO:0016282">
    <property type="term" value="C:eukaryotic 43S preinitiation complex"/>
    <property type="evidence" value="ECO:0007669"/>
    <property type="project" value="UniProtKB-UniRule"/>
</dbReference>
<dbReference type="GO" id="GO:0006446">
    <property type="term" value="P:regulation of translational initiation"/>
    <property type="evidence" value="ECO:0007669"/>
    <property type="project" value="InterPro"/>
</dbReference>
<comment type="subcellular location">
    <subcellularLocation>
        <location evidence="1">Cytoplasm</location>
    </subcellularLocation>
</comment>
<keyword evidence="1" id="KW-0648">Protein biosynthesis</keyword>
<comment type="function">
    <text evidence="1">Component of the eukaryotic translation initiation factor 3 (eIF-3) complex, which is involved in protein synthesis of a specialized repertoire of mRNAs and, together with other initiation factors, stimulates binding of mRNA and methionyl-tRNAi to the 40S ribosome. The eIF-3 complex specifically targets and initiates translation of a subset of mRNAs involved in cell proliferation.</text>
</comment>
<proteinExistence type="inferred from homology"/>
<organism evidence="3 4">
    <name type="scientific">Babesia gibsoni</name>
    <dbReference type="NCBI Taxonomy" id="33632"/>
    <lineage>
        <taxon>Eukaryota</taxon>
        <taxon>Sar</taxon>
        <taxon>Alveolata</taxon>
        <taxon>Apicomplexa</taxon>
        <taxon>Aconoidasida</taxon>
        <taxon>Piroplasmida</taxon>
        <taxon>Babesiidae</taxon>
        <taxon>Babesia</taxon>
    </lineage>
</organism>
<dbReference type="SUPFAM" id="SSF48371">
    <property type="entry name" value="ARM repeat"/>
    <property type="match status" value="1"/>
</dbReference>
<keyword evidence="1" id="KW-0396">Initiation factor</keyword>
<evidence type="ECO:0000256" key="1">
    <source>
        <dbReference type="HAMAP-Rule" id="MF_03010"/>
    </source>
</evidence>
<gene>
    <name evidence="3" type="ORF">BgAZ_104540</name>
</gene>
<comment type="similarity">
    <text evidence="1">Belongs to the eIF-3 subunit K family.</text>
</comment>
<dbReference type="Gene3D" id="1.25.40.250">
    <property type="entry name" value="ARM repeat, domain 1"/>
    <property type="match status" value="1"/>
</dbReference>
<dbReference type="GO" id="GO:0005852">
    <property type="term" value="C:eukaryotic translation initiation factor 3 complex"/>
    <property type="evidence" value="ECO:0007669"/>
    <property type="project" value="UniProtKB-UniRule"/>
</dbReference>
<dbReference type="InterPro" id="IPR016020">
    <property type="entry name" value="Transl_init_fac_sub12_N_euk"/>
</dbReference>
<dbReference type="InterPro" id="IPR009374">
    <property type="entry name" value="eIF3k"/>
</dbReference>
<dbReference type="GO" id="GO:0003743">
    <property type="term" value="F:translation initiation factor activity"/>
    <property type="evidence" value="ECO:0007669"/>
    <property type="project" value="UniProtKB-UniRule"/>
</dbReference>
<dbReference type="InterPro" id="IPR036390">
    <property type="entry name" value="WH_DNA-bd_sf"/>
</dbReference>
<reference evidence="3" key="1">
    <citation type="submission" date="2023-08" db="EMBL/GenBank/DDBJ databases">
        <title>Draft sequence of the Babesia gibsoni genome.</title>
        <authorList>
            <person name="Yamagishi J.Y."/>
            <person name="Xuan X.X."/>
        </authorList>
    </citation>
    <scope>NUCLEOTIDE SEQUENCE</scope>
    <source>
        <strain evidence="3">Azabu</strain>
    </source>
</reference>
<name>A0AAD8PFK9_BABGI</name>
<keyword evidence="1" id="KW-0963">Cytoplasm</keyword>
<evidence type="ECO:0000259" key="2">
    <source>
        <dbReference type="Pfam" id="PF10075"/>
    </source>
</evidence>
<keyword evidence="4" id="KW-1185">Reference proteome</keyword>
<dbReference type="GO" id="GO:0001732">
    <property type="term" value="P:formation of cytoplasmic translation initiation complex"/>
    <property type="evidence" value="ECO:0007669"/>
    <property type="project" value="UniProtKB-UniRule"/>
</dbReference>
<comment type="subunit">
    <text evidence="1">Component of the eukaryotic translation initiation factor 3 (eIF-3) complex.</text>
</comment>
<dbReference type="PANTHER" id="PTHR13022:SF0">
    <property type="entry name" value="EUKARYOTIC TRANSLATION INITIATION FACTOR 3 SUBUNIT K"/>
    <property type="match status" value="1"/>
</dbReference>
<dbReference type="AlphaFoldDB" id="A0AAD8PFK9"/>
<sequence length="247" mass="28085">MEHQVASESRIKAEAILESPALRFSIGSLHTLIEFLDEQMTDANTYSIQNNLGILKIYTLYPYLSDTNVIQKILIQCLTQLPANDFNVCLAQVPLPVQEQPAIAQLINLHNVLQNCMFSTFWAESLNPVADNASLPVIDVPGIKESARRFVLDVVPLVYLHISVPEMRTLLNYKDNCEEFENLLLSRKWTLEGDYKREDPNSGICIPATKQEVMKPQKGGSQQKSVEKHFRTESLRHYLTTMRNPVN</sequence>
<feature type="domain" description="CSN8/PSMD8/EIF3K" evidence="2">
    <location>
        <begin position="67"/>
        <end position="194"/>
    </location>
</feature>
<comment type="caution">
    <text evidence="3">The sequence shown here is derived from an EMBL/GenBank/DDBJ whole genome shotgun (WGS) entry which is preliminary data.</text>
</comment>
<dbReference type="GO" id="GO:0003723">
    <property type="term" value="F:RNA binding"/>
    <property type="evidence" value="ECO:0007669"/>
    <property type="project" value="UniProtKB-UniRule"/>
</dbReference>
<dbReference type="Pfam" id="PF10075">
    <property type="entry name" value="CSN8_PSD8_EIF3K"/>
    <property type="match status" value="1"/>
</dbReference>
<accession>A0AAD8PFK9</accession>
<protein>
    <recommendedName>
        <fullName evidence="1">Eukaryotic translation initiation factor 3 subunit K</fullName>
        <shortName evidence="1">eIF3k</shortName>
    </recommendedName>
    <alternativeName>
        <fullName evidence="1">eIF-3 p25</fullName>
    </alternativeName>
</protein>
<dbReference type="InterPro" id="IPR033464">
    <property type="entry name" value="CSN8_PSD8_EIF3K"/>
</dbReference>
<dbReference type="HAMAP" id="MF_03010">
    <property type="entry name" value="eIF3k"/>
    <property type="match status" value="1"/>
</dbReference>
<dbReference type="InterPro" id="IPR016024">
    <property type="entry name" value="ARM-type_fold"/>
</dbReference>
<dbReference type="Proteomes" id="UP001230268">
    <property type="component" value="Unassembled WGS sequence"/>
</dbReference>
<evidence type="ECO:0000313" key="4">
    <source>
        <dbReference type="Proteomes" id="UP001230268"/>
    </source>
</evidence>
<dbReference type="GO" id="GO:0033290">
    <property type="term" value="C:eukaryotic 48S preinitiation complex"/>
    <property type="evidence" value="ECO:0007669"/>
    <property type="project" value="UniProtKB-UniRule"/>
</dbReference>
<evidence type="ECO:0000313" key="3">
    <source>
        <dbReference type="EMBL" id="KAK1444548.1"/>
    </source>
</evidence>